<keyword evidence="5" id="KW-0678">Repressor</keyword>
<organism evidence="13 14">
    <name type="scientific">Nanchangia anserum</name>
    <dbReference type="NCBI Taxonomy" id="2692125"/>
    <lineage>
        <taxon>Bacteria</taxon>
        <taxon>Bacillati</taxon>
        <taxon>Actinomycetota</taxon>
        <taxon>Actinomycetes</taxon>
        <taxon>Actinomycetales</taxon>
        <taxon>Actinomycetaceae</taxon>
        <taxon>Nanchangia</taxon>
    </lineage>
</organism>
<comment type="cofactor">
    <cofactor evidence="12">
        <name>Mn(2+)</name>
        <dbReference type="ChEBI" id="CHEBI:29035"/>
    </cofactor>
    <cofactor evidence="12">
        <name>Fe(2+)</name>
        <dbReference type="ChEBI" id="CHEBI:29033"/>
    </cofactor>
    <text evidence="12">Binds 1 Mn(2+) or Fe(2+) ion per subunit.</text>
</comment>
<dbReference type="GO" id="GO:0003700">
    <property type="term" value="F:DNA-binding transcription factor activity"/>
    <property type="evidence" value="ECO:0007669"/>
    <property type="project" value="InterPro"/>
</dbReference>
<feature type="binding site" evidence="11">
    <location>
        <position position="88"/>
    </location>
    <ligand>
        <name>Zn(2+)</name>
        <dbReference type="ChEBI" id="CHEBI:29105"/>
    </ligand>
</feature>
<dbReference type="GO" id="GO:0000976">
    <property type="term" value="F:transcription cis-regulatory region binding"/>
    <property type="evidence" value="ECO:0007669"/>
    <property type="project" value="TreeGrafter"/>
</dbReference>
<feature type="binding site" evidence="11">
    <location>
        <position position="128"/>
    </location>
    <ligand>
        <name>Zn(2+)</name>
        <dbReference type="ChEBI" id="CHEBI:29105"/>
    </ligand>
</feature>
<dbReference type="GO" id="GO:1900376">
    <property type="term" value="P:regulation of secondary metabolite biosynthetic process"/>
    <property type="evidence" value="ECO:0007669"/>
    <property type="project" value="TreeGrafter"/>
</dbReference>
<reference evidence="13 14" key="1">
    <citation type="submission" date="2020-08" db="EMBL/GenBank/DDBJ databases">
        <title>Winkia gen. nov., sp. nov., isolated from faeces of the Anser albifrons in China.</title>
        <authorList>
            <person name="Liu Q."/>
        </authorList>
    </citation>
    <scope>NUCLEOTIDE SEQUENCE [LARGE SCALE GENOMIC DNA]</scope>
    <source>
        <strain evidence="13 14">C62</strain>
    </source>
</reference>
<dbReference type="FunFam" id="1.10.10.10:FF:000459">
    <property type="entry name" value="Ferric uptake regulation protein"/>
    <property type="match status" value="1"/>
</dbReference>
<dbReference type="CDD" id="cd07153">
    <property type="entry name" value="Fur_like"/>
    <property type="match status" value="1"/>
</dbReference>
<dbReference type="Proteomes" id="UP000627538">
    <property type="component" value="Unassembled WGS sequence"/>
</dbReference>
<dbReference type="Gene3D" id="1.10.10.10">
    <property type="entry name" value="Winged helix-like DNA-binding domain superfamily/Winged helix DNA-binding domain"/>
    <property type="match status" value="1"/>
</dbReference>
<comment type="caution">
    <text evidence="13">The sequence shown here is derived from an EMBL/GenBank/DDBJ whole genome shotgun (WGS) entry which is preliminary data.</text>
</comment>
<evidence type="ECO:0000256" key="12">
    <source>
        <dbReference type="PIRSR" id="PIRSR602481-2"/>
    </source>
</evidence>
<evidence type="ECO:0000256" key="6">
    <source>
        <dbReference type="ARBA" id="ARBA00022723"/>
    </source>
</evidence>
<dbReference type="InterPro" id="IPR002481">
    <property type="entry name" value="FUR"/>
</dbReference>
<evidence type="ECO:0000256" key="4">
    <source>
        <dbReference type="ARBA" id="ARBA00022490"/>
    </source>
</evidence>
<accession>A0A8I0GA89</accession>
<dbReference type="SUPFAM" id="SSF46785">
    <property type="entry name" value="Winged helix' DNA-binding domain"/>
    <property type="match status" value="1"/>
</dbReference>
<evidence type="ECO:0000256" key="10">
    <source>
        <dbReference type="ARBA" id="ARBA00023163"/>
    </source>
</evidence>
<comment type="subunit">
    <text evidence="3">Homodimer.</text>
</comment>
<feature type="binding site" evidence="12">
    <location>
        <position position="100"/>
    </location>
    <ligand>
        <name>Fe cation</name>
        <dbReference type="ChEBI" id="CHEBI:24875"/>
    </ligand>
</feature>
<dbReference type="AlphaFoldDB" id="A0A8I0GA89"/>
<dbReference type="GO" id="GO:0045892">
    <property type="term" value="P:negative regulation of DNA-templated transcription"/>
    <property type="evidence" value="ECO:0007669"/>
    <property type="project" value="TreeGrafter"/>
</dbReference>
<evidence type="ECO:0000313" key="13">
    <source>
        <dbReference type="EMBL" id="MBD3689083.1"/>
    </source>
</evidence>
<dbReference type="InterPro" id="IPR036388">
    <property type="entry name" value="WH-like_DNA-bd_sf"/>
</dbReference>
<evidence type="ECO:0000313" key="14">
    <source>
        <dbReference type="Proteomes" id="UP000627538"/>
    </source>
</evidence>
<feature type="binding site" evidence="11">
    <location>
        <position position="125"/>
    </location>
    <ligand>
        <name>Zn(2+)</name>
        <dbReference type="ChEBI" id="CHEBI:29105"/>
    </ligand>
</feature>
<keyword evidence="4" id="KW-0963">Cytoplasm</keyword>
<evidence type="ECO:0000256" key="2">
    <source>
        <dbReference type="ARBA" id="ARBA00007957"/>
    </source>
</evidence>
<dbReference type="EMBL" id="JACRUO010000001">
    <property type="protein sequence ID" value="MBD3689083.1"/>
    <property type="molecule type" value="Genomic_DNA"/>
</dbReference>
<keyword evidence="9" id="KW-0238">DNA-binding</keyword>
<dbReference type="InterPro" id="IPR036390">
    <property type="entry name" value="WH_DNA-bd_sf"/>
</dbReference>
<keyword evidence="6 11" id="KW-0479">Metal-binding</keyword>
<evidence type="ECO:0000256" key="1">
    <source>
        <dbReference type="ARBA" id="ARBA00004496"/>
    </source>
</evidence>
<evidence type="ECO:0000256" key="11">
    <source>
        <dbReference type="PIRSR" id="PIRSR602481-1"/>
    </source>
</evidence>
<dbReference type="GO" id="GO:0008270">
    <property type="term" value="F:zinc ion binding"/>
    <property type="evidence" value="ECO:0007669"/>
    <property type="project" value="TreeGrafter"/>
</dbReference>
<evidence type="ECO:0000256" key="9">
    <source>
        <dbReference type="ARBA" id="ARBA00023125"/>
    </source>
</evidence>
<dbReference type="GO" id="GO:0005829">
    <property type="term" value="C:cytosol"/>
    <property type="evidence" value="ECO:0007669"/>
    <property type="project" value="TreeGrafter"/>
</dbReference>
<feature type="binding site" evidence="12">
    <location>
        <position position="117"/>
    </location>
    <ligand>
        <name>Fe cation</name>
        <dbReference type="ChEBI" id="CHEBI:24875"/>
    </ligand>
</feature>
<evidence type="ECO:0000256" key="7">
    <source>
        <dbReference type="ARBA" id="ARBA00022833"/>
    </source>
</evidence>
<keyword evidence="10" id="KW-0804">Transcription</keyword>
<evidence type="ECO:0000256" key="5">
    <source>
        <dbReference type="ARBA" id="ARBA00022491"/>
    </source>
</evidence>
<keyword evidence="7 11" id="KW-0862">Zinc</keyword>
<dbReference type="PANTHER" id="PTHR33202">
    <property type="entry name" value="ZINC UPTAKE REGULATION PROTEIN"/>
    <property type="match status" value="1"/>
</dbReference>
<comment type="subcellular location">
    <subcellularLocation>
        <location evidence="1">Cytoplasm</location>
    </subcellularLocation>
</comment>
<comment type="cofactor">
    <cofactor evidence="11">
        <name>Zn(2+)</name>
        <dbReference type="ChEBI" id="CHEBI:29105"/>
    </cofactor>
    <text evidence="11">Binds 1 zinc ion per subunit.</text>
</comment>
<dbReference type="Gene3D" id="3.30.1490.190">
    <property type="match status" value="1"/>
</dbReference>
<keyword evidence="12" id="KW-0408">Iron</keyword>
<keyword evidence="14" id="KW-1185">Reference proteome</keyword>
<comment type="similarity">
    <text evidence="2">Belongs to the Fur family.</text>
</comment>
<dbReference type="InterPro" id="IPR043135">
    <property type="entry name" value="Fur_C"/>
</dbReference>
<dbReference type="Pfam" id="PF01475">
    <property type="entry name" value="FUR"/>
    <property type="match status" value="1"/>
</dbReference>
<evidence type="ECO:0000256" key="3">
    <source>
        <dbReference type="ARBA" id="ARBA00011738"/>
    </source>
</evidence>
<dbReference type="RefSeq" id="WP_191071156.1">
    <property type="nucleotide sequence ID" value="NZ_JACRUO010000001.1"/>
</dbReference>
<keyword evidence="8" id="KW-0805">Transcription regulation</keyword>
<dbReference type="PANTHER" id="PTHR33202:SF2">
    <property type="entry name" value="FERRIC UPTAKE REGULATION PROTEIN"/>
    <property type="match status" value="1"/>
</dbReference>
<feature type="binding site" evidence="11">
    <location>
        <position position="85"/>
    </location>
    <ligand>
        <name>Zn(2+)</name>
        <dbReference type="ChEBI" id="CHEBI:29105"/>
    </ligand>
</feature>
<gene>
    <name evidence="13" type="ORF">H8R10_02390</name>
</gene>
<sequence length="134" mass="15014">MAATRKTRQRSAVERLLNDSTEFLSAQHIHHRLIHEGTSIGLATVYRNLTALADAHLVDVIHNQDGEALYRRCQHQESPHYHLICRSCGMTRDVADEAVETQLERLFAEHGFAEAEHSADLFGLCTSCADSDDS</sequence>
<protein>
    <submittedName>
        <fullName evidence="13">Transcriptional repressor</fullName>
    </submittedName>
</protein>
<name>A0A8I0GA89_9ACTO</name>
<proteinExistence type="inferred from homology"/>
<evidence type="ECO:0000256" key="8">
    <source>
        <dbReference type="ARBA" id="ARBA00023015"/>
    </source>
</evidence>